<dbReference type="Proteomes" id="UP001225906">
    <property type="component" value="Unassembled WGS sequence"/>
</dbReference>
<dbReference type="SUPFAM" id="SSF55781">
    <property type="entry name" value="GAF domain-like"/>
    <property type="match status" value="1"/>
</dbReference>
<dbReference type="NCBIfam" id="TIGR00254">
    <property type="entry name" value="GGDEF"/>
    <property type="match status" value="1"/>
</dbReference>
<keyword evidence="1" id="KW-0812">Transmembrane</keyword>
<feature type="domain" description="PAC" evidence="2">
    <location>
        <begin position="445"/>
        <end position="497"/>
    </location>
</feature>
<comment type="caution">
    <text evidence="5">The sequence shown here is derived from an EMBL/GenBank/DDBJ whole genome shotgun (WGS) entry which is preliminary data.</text>
</comment>
<dbReference type="SUPFAM" id="SSF53850">
    <property type="entry name" value="Periplasmic binding protein-like II"/>
    <property type="match status" value="1"/>
</dbReference>
<dbReference type="NCBIfam" id="TIGR00229">
    <property type="entry name" value="sensory_box"/>
    <property type="match status" value="2"/>
</dbReference>
<feature type="domain" description="GGDEF" evidence="4">
    <location>
        <begin position="820"/>
        <end position="959"/>
    </location>
</feature>
<dbReference type="Pfam" id="PF08447">
    <property type="entry name" value="PAS_3"/>
    <property type="match status" value="1"/>
</dbReference>
<dbReference type="CDD" id="cd01949">
    <property type="entry name" value="GGDEF"/>
    <property type="match status" value="1"/>
</dbReference>
<feature type="domain" description="EAL" evidence="3">
    <location>
        <begin position="968"/>
        <end position="1222"/>
    </location>
</feature>
<dbReference type="InterPro" id="IPR015168">
    <property type="entry name" value="SsuA/THI5"/>
</dbReference>
<dbReference type="PROSITE" id="PS50883">
    <property type="entry name" value="EAL"/>
    <property type="match status" value="1"/>
</dbReference>
<dbReference type="SMART" id="SM00065">
    <property type="entry name" value="GAF"/>
    <property type="match status" value="1"/>
</dbReference>
<keyword evidence="1" id="KW-1133">Transmembrane helix</keyword>
<dbReference type="InterPro" id="IPR013655">
    <property type="entry name" value="PAS_fold_3"/>
</dbReference>
<evidence type="ECO:0000313" key="6">
    <source>
        <dbReference type="Proteomes" id="UP001225906"/>
    </source>
</evidence>
<dbReference type="PROSITE" id="PS50887">
    <property type="entry name" value="GGDEF"/>
    <property type="match status" value="1"/>
</dbReference>
<dbReference type="Gene3D" id="3.30.450.20">
    <property type="entry name" value="PAS domain"/>
    <property type="match status" value="2"/>
</dbReference>
<reference evidence="6" key="1">
    <citation type="journal article" date="2019" name="Int. J. Syst. Evol. Microbiol.">
        <title>The Global Catalogue of Microorganisms (GCM) 10K type strain sequencing project: providing services to taxonomists for standard genome sequencing and annotation.</title>
        <authorList>
            <consortium name="The Broad Institute Genomics Platform"/>
            <consortium name="The Broad Institute Genome Sequencing Center for Infectious Disease"/>
            <person name="Wu L."/>
            <person name="Ma J."/>
        </authorList>
    </citation>
    <scope>NUCLEOTIDE SEQUENCE [LARGE SCALE GENOMIC DNA]</scope>
    <source>
        <strain evidence="6">VKM B-3159</strain>
    </source>
</reference>
<dbReference type="InterPro" id="IPR000160">
    <property type="entry name" value="GGDEF_dom"/>
</dbReference>
<dbReference type="SUPFAM" id="SSF55073">
    <property type="entry name" value="Nucleotide cyclase"/>
    <property type="match status" value="1"/>
</dbReference>
<dbReference type="SMART" id="SM00052">
    <property type="entry name" value="EAL"/>
    <property type="match status" value="1"/>
</dbReference>
<evidence type="ECO:0000313" key="5">
    <source>
        <dbReference type="EMBL" id="MDP8567063.1"/>
    </source>
</evidence>
<name>A0ABT9JR78_9PROT</name>
<dbReference type="CDD" id="cd01948">
    <property type="entry name" value="EAL"/>
    <property type="match status" value="1"/>
</dbReference>
<dbReference type="SMART" id="SM00086">
    <property type="entry name" value="PAC"/>
    <property type="match status" value="2"/>
</dbReference>
<proteinExistence type="predicted"/>
<dbReference type="InterPro" id="IPR035919">
    <property type="entry name" value="EAL_sf"/>
</dbReference>
<dbReference type="PANTHER" id="PTHR44757">
    <property type="entry name" value="DIGUANYLATE CYCLASE DGCP"/>
    <property type="match status" value="1"/>
</dbReference>
<dbReference type="Gene3D" id="3.40.190.10">
    <property type="entry name" value="Periplasmic binding protein-like II"/>
    <property type="match status" value="2"/>
</dbReference>
<dbReference type="InterPro" id="IPR001610">
    <property type="entry name" value="PAC"/>
</dbReference>
<dbReference type="PROSITE" id="PS50113">
    <property type="entry name" value="PAC"/>
    <property type="match status" value="2"/>
</dbReference>
<dbReference type="Pfam" id="PF09084">
    <property type="entry name" value="NMT1"/>
    <property type="match status" value="1"/>
</dbReference>
<gene>
    <name evidence="5" type="ORF">Q9291_04295</name>
</gene>
<keyword evidence="1" id="KW-0472">Membrane</keyword>
<dbReference type="Gene3D" id="3.20.20.450">
    <property type="entry name" value="EAL domain"/>
    <property type="match status" value="1"/>
</dbReference>
<protein>
    <submittedName>
        <fullName evidence="5">EAL domain-containing protein</fullName>
    </submittedName>
</protein>
<dbReference type="InterPro" id="IPR043128">
    <property type="entry name" value="Rev_trsase/Diguanyl_cyclase"/>
</dbReference>
<dbReference type="SMART" id="SM00267">
    <property type="entry name" value="GGDEF"/>
    <property type="match status" value="1"/>
</dbReference>
<dbReference type="SUPFAM" id="SSF55785">
    <property type="entry name" value="PYP-like sensor domain (PAS domain)"/>
    <property type="match status" value="2"/>
</dbReference>
<sequence length="1231" mass="138119">MNPKFCHYLLHLACIALGVVVSTVSATESISLQLKWRHQFQFAGYYAAQLNGYYKDEGLDVHIVEGHANKPPLQEVLTGHTQYGVGDSDILLSRISGKPVVALAAIFQHSPYVLLSLKEQNIAYPADLIGKRIMLSNDQGATQFSALLRKQHLDVANMTVVPHSWRLQDLIEGKVDVISAYAIDEPIHLEKMGYTPSMISYQTFGVDFYGDVLFTTDQELADHPARVEKFLRATKRGWMYALNHRKELGAQIATMPGVAQRGIDQQLLQKEASLMAPYVLTDVVTIGHMNEERWETIAQSYADLGIIPANYALDGFMYQGARKFPLKWLLAGSLALLVVLGLSVLWNIQIRRQVVHRTRALQNEVDRRTQAESLLKIAGSVAQIGGWSMDVRTELVSWSDEVAAIHEMPAGYSPTVDEGIALFVPEYRALIKNAVIQCLQDGTPYDLELEKMTATGRRIWVRTMGRAVRDADGNIVRLQGSFQDISARKQLEAIKQGHARIQAMMLANLPLSEVLNAAVQLIEAQLPDAICAAFMLDKDGQRLLHSASTQLPEDYLRAIDGITVDGRDAVGFEQRRLVVAHIRAHPLASHCQSAALAHGLQAYWMASIVSHSQHHLGMLAIYRREPYVPTAAEIEFVESYAQILGLAIERQHSDEQLDLMQSGISRLNDIFMITEAPLNEPMHQKVVFLNEAFYRITGKPLKDVMGLSPFEIFQGTKSQQEVLQNVEFALRNMQPVKADIITHNHQGDQIWLEMDALPLHDKSGWYTHWVVVMRDVTERKRADAHIRQLAYYDTMTGLPNRLLLQEKLAMHLDSAARTRSGVALLFVDIDNFKSLNDTHGHDVGDALLVEVAQRIVQSVRRTDTVSRLGGDEFVVVLDKLSKDPQQAAHKTAQVCEKILSAFKQPFNLAHYQHYTTSSIGVAMVDPHVATSVEEQLRRADLAMYQAKEAGRNTFRFFDASMETELRARVALEADLHQAIAHAQFLLHFQPQYDQHHSIVGAEALVRWQHPEHGLIMPGEFIPVAESSGQIVEIGQWVMRAACHQLLRWAQHAQYQHLVLSVNVSPKQCLQPDFVPQVQALVADTGIDPAKLKLELTESMLVDNIEDIIDKMTALKQTGVCFSLDDFGTGYSSLSYLKRLPFDQLKIDQSFIRDMLQGSDHESIVKAIVSLGQSLRLEVLAEGVETEAQLHRLKWLGCHTFQGYYFTKPLPIEQFEPFVAHSMPGRSAREVG</sequence>
<dbReference type="EMBL" id="JAVCAP010000007">
    <property type="protein sequence ID" value="MDP8567063.1"/>
    <property type="molecule type" value="Genomic_DNA"/>
</dbReference>
<dbReference type="Pfam" id="PF13426">
    <property type="entry name" value="PAS_9"/>
    <property type="match status" value="1"/>
</dbReference>
<dbReference type="Gene3D" id="3.30.450.40">
    <property type="match status" value="1"/>
</dbReference>
<keyword evidence="6" id="KW-1185">Reference proteome</keyword>
<feature type="domain" description="PAC" evidence="2">
    <location>
        <begin position="734"/>
        <end position="788"/>
    </location>
</feature>
<dbReference type="Pfam" id="PF00990">
    <property type="entry name" value="GGDEF"/>
    <property type="match status" value="1"/>
</dbReference>
<dbReference type="PANTHER" id="PTHR44757:SF2">
    <property type="entry name" value="BIOFILM ARCHITECTURE MAINTENANCE PROTEIN MBAA"/>
    <property type="match status" value="1"/>
</dbReference>
<evidence type="ECO:0000259" key="2">
    <source>
        <dbReference type="PROSITE" id="PS50113"/>
    </source>
</evidence>
<dbReference type="SUPFAM" id="SSF141868">
    <property type="entry name" value="EAL domain-like"/>
    <property type="match status" value="1"/>
</dbReference>
<dbReference type="InterPro" id="IPR000700">
    <property type="entry name" value="PAS-assoc_C"/>
</dbReference>
<feature type="transmembrane region" description="Helical" evidence="1">
    <location>
        <begin position="328"/>
        <end position="348"/>
    </location>
</feature>
<dbReference type="InterPro" id="IPR029016">
    <property type="entry name" value="GAF-like_dom_sf"/>
</dbReference>
<dbReference type="Pfam" id="PF01590">
    <property type="entry name" value="GAF"/>
    <property type="match status" value="1"/>
</dbReference>
<dbReference type="InterPro" id="IPR001633">
    <property type="entry name" value="EAL_dom"/>
</dbReference>
<evidence type="ECO:0000256" key="1">
    <source>
        <dbReference type="SAM" id="Phobius"/>
    </source>
</evidence>
<dbReference type="InterPro" id="IPR029787">
    <property type="entry name" value="Nucleotide_cyclase"/>
</dbReference>
<evidence type="ECO:0000259" key="4">
    <source>
        <dbReference type="PROSITE" id="PS50887"/>
    </source>
</evidence>
<dbReference type="RefSeq" id="WP_306388793.1">
    <property type="nucleotide sequence ID" value="NZ_JAVCAP010000007.1"/>
</dbReference>
<dbReference type="InterPro" id="IPR052155">
    <property type="entry name" value="Biofilm_reg_signaling"/>
</dbReference>
<dbReference type="Pfam" id="PF00563">
    <property type="entry name" value="EAL"/>
    <property type="match status" value="1"/>
</dbReference>
<dbReference type="CDD" id="cd00130">
    <property type="entry name" value="PAS"/>
    <property type="match status" value="2"/>
</dbReference>
<accession>A0ABT9JR78</accession>
<dbReference type="InterPro" id="IPR003018">
    <property type="entry name" value="GAF"/>
</dbReference>
<dbReference type="InterPro" id="IPR000014">
    <property type="entry name" value="PAS"/>
</dbReference>
<organism evidence="5 6">
    <name type="scientific">Methylophilus aquaticus</name>
    <dbReference type="NCBI Taxonomy" id="1971610"/>
    <lineage>
        <taxon>Bacteria</taxon>
        <taxon>Pseudomonadati</taxon>
        <taxon>Pseudomonadota</taxon>
        <taxon>Betaproteobacteria</taxon>
        <taxon>Nitrosomonadales</taxon>
        <taxon>Methylophilaceae</taxon>
        <taxon>Methylophilus</taxon>
    </lineage>
</organism>
<dbReference type="InterPro" id="IPR035965">
    <property type="entry name" value="PAS-like_dom_sf"/>
</dbReference>
<evidence type="ECO:0000259" key="3">
    <source>
        <dbReference type="PROSITE" id="PS50883"/>
    </source>
</evidence>
<dbReference type="Gene3D" id="3.30.70.270">
    <property type="match status" value="1"/>
</dbReference>